<comment type="caution">
    <text evidence="1">The sequence shown here is derived from an EMBL/GenBank/DDBJ whole genome shotgun (WGS) entry which is preliminary data.</text>
</comment>
<evidence type="ECO:0000313" key="1">
    <source>
        <dbReference type="EMBL" id="GAA4385889.1"/>
    </source>
</evidence>
<dbReference type="RefSeq" id="WP_344991265.1">
    <property type="nucleotide sequence ID" value="NZ_BAABFR010000008.1"/>
</dbReference>
<name>A0ABP8J710_9ACTN</name>
<proteinExistence type="predicted"/>
<evidence type="ECO:0008006" key="3">
    <source>
        <dbReference type="Google" id="ProtNLM"/>
    </source>
</evidence>
<evidence type="ECO:0000313" key="2">
    <source>
        <dbReference type="Proteomes" id="UP001500635"/>
    </source>
</evidence>
<dbReference type="EMBL" id="BAABFR010000008">
    <property type="protein sequence ID" value="GAA4385889.1"/>
    <property type="molecule type" value="Genomic_DNA"/>
</dbReference>
<dbReference type="InterPro" id="IPR023393">
    <property type="entry name" value="START-like_dom_sf"/>
</dbReference>
<dbReference type="SUPFAM" id="SSF55961">
    <property type="entry name" value="Bet v1-like"/>
    <property type="match status" value="1"/>
</dbReference>
<dbReference type="Gene3D" id="3.30.530.20">
    <property type="match status" value="1"/>
</dbReference>
<accession>A0ABP8J710</accession>
<protein>
    <recommendedName>
        <fullName evidence="3">Polyketide cyclase / dehydrase and lipid transport</fullName>
    </recommendedName>
</protein>
<organism evidence="1 2">
    <name type="scientific">Tsukamurella soli</name>
    <dbReference type="NCBI Taxonomy" id="644556"/>
    <lineage>
        <taxon>Bacteria</taxon>
        <taxon>Bacillati</taxon>
        <taxon>Actinomycetota</taxon>
        <taxon>Actinomycetes</taxon>
        <taxon>Mycobacteriales</taxon>
        <taxon>Tsukamurellaceae</taxon>
        <taxon>Tsukamurella</taxon>
    </lineage>
</organism>
<gene>
    <name evidence="1" type="ORF">GCM10023147_08280</name>
</gene>
<reference evidence="2" key="1">
    <citation type="journal article" date="2019" name="Int. J. Syst. Evol. Microbiol.">
        <title>The Global Catalogue of Microorganisms (GCM) 10K type strain sequencing project: providing services to taxonomists for standard genome sequencing and annotation.</title>
        <authorList>
            <consortium name="The Broad Institute Genomics Platform"/>
            <consortium name="The Broad Institute Genome Sequencing Center for Infectious Disease"/>
            <person name="Wu L."/>
            <person name="Ma J."/>
        </authorList>
    </citation>
    <scope>NUCLEOTIDE SEQUENCE [LARGE SCALE GENOMIC DNA]</scope>
    <source>
        <strain evidence="2">JCM 17688</strain>
    </source>
</reference>
<sequence>MIGDRWGVTMVEIAEEFPCDRLVGEPAIEVWRGVTIAASPEKVWSWLIQVRLAPYSYDWIDNLGRRSPRVALGLGDPEVGDRFTASGGRPLGRVLSVEPNRALTAELAGVLMSYVLRPSGDGGTRLLLKITARRWGGPFGALSRVAAPLLSVGDLVMARRQLLNFKRLAEHATRGSVVAPSGGLR</sequence>
<dbReference type="Proteomes" id="UP001500635">
    <property type="component" value="Unassembled WGS sequence"/>
</dbReference>
<keyword evidence="2" id="KW-1185">Reference proteome</keyword>